<feature type="non-terminal residue" evidence="1">
    <location>
        <position position="1"/>
    </location>
</feature>
<sequence>SKPFLKGVQIYARMDPTTVAWGKEHEALYCQNLSLMAKLFLDH</sequence>
<proteinExistence type="predicted"/>
<name>A0A8X6PC92_NEPPI</name>
<evidence type="ECO:0000313" key="2">
    <source>
        <dbReference type="Proteomes" id="UP000887013"/>
    </source>
</evidence>
<organism evidence="1 2">
    <name type="scientific">Nephila pilipes</name>
    <name type="common">Giant wood spider</name>
    <name type="synonym">Nephila maculata</name>
    <dbReference type="NCBI Taxonomy" id="299642"/>
    <lineage>
        <taxon>Eukaryota</taxon>
        <taxon>Metazoa</taxon>
        <taxon>Ecdysozoa</taxon>
        <taxon>Arthropoda</taxon>
        <taxon>Chelicerata</taxon>
        <taxon>Arachnida</taxon>
        <taxon>Araneae</taxon>
        <taxon>Araneomorphae</taxon>
        <taxon>Entelegynae</taxon>
        <taxon>Araneoidea</taxon>
        <taxon>Nephilidae</taxon>
        <taxon>Nephila</taxon>
    </lineage>
</organism>
<reference evidence="1" key="1">
    <citation type="submission" date="2020-08" db="EMBL/GenBank/DDBJ databases">
        <title>Multicomponent nature underlies the extraordinary mechanical properties of spider dragline silk.</title>
        <authorList>
            <person name="Kono N."/>
            <person name="Nakamura H."/>
            <person name="Mori M."/>
            <person name="Yoshida Y."/>
            <person name="Ohtoshi R."/>
            <person name="Malay A.D."/>
            <person name="Moran D.A.P."/>
            <person name="Tomita M."/>
            <person name="Numata K."/>
            <person name="Arakawa K."/>
        </authorList>
    </citation>
    <scope>NUCLEOTIDE SEQUENCE</scope>
</reference>
<evidence type="ECO:0000313" key="1">
    <source>
        <dbReference type="EMBL" id="GFT60191.1"/>
    </source>
</evidence>
<accession>A0A8X6PC92</accession>
<keyword evidence="2" id="KW-1185">Reference proteome</keyword>
<dbReference type="Gene3D" id="3.40.630.30">
    <property type="match status" value="1"/>
</dbReference>
<dbReference type="AlphaFoldDB" id="A0A8X6PC92"/>
<dbReference type="EMBL" id="BMAW01067531">
    <property type="protein sequence ID" value="GFT60191.1"/>
    <property type="molecule type" value="Genomic_DNA"/>
</dbReference>
<gene>
    <name evidence="1" type="ORF">NPIL_11001</name>
</gene>
<dbReference type="Proteomes" id="UP000887013">
    <property type="component" value="Unassembled WGS sequence"/>
</dbReference>
<protein>
    <submittedName>
        <fullName evidence="1">Uncharacterized protein</fullName>
    </submittedName>
</protein>
<comment type="caution">
    <text evidence="1">The sequence shown here is derived from an EMBL/GenBank/DDBJ whole genome shotgun (WGS) entry which is preliminary data.</text>
</comment>